<name>A0A7X2D565_9PROT</name>
<dbReference type="EMBL" id="WIVE01000134">
    <property type="protein sequence ID" value="MQX38571.1"/>
    <property type="molecule type" value="Genomic_DNA"/>
</dbReference>
<keyword evidence="4 5" id="KW-0472">Membrane</keyword>
<organism evidence="6 7">
    <name type="scientific">Roseospira navarrensis</name>
    <dbReference type="NCBI Taxonomy" id="140058"/>
    <lineage>
        <taxon>Bacteria</taxon>
        <taxon>Pseudomonadati</taxon>
        <taxon>Pseudomonadota</taxon>
        <taxon>Alphaproteobacteria</taxon>
        <taxon>Rhodospirillales</taxon>
        <taxon>Rhodospirillaceae</taxon>
        <taxon>Roseospira</taxon>
    </lineage>
</organism>
<proteinExistence type="predicted"/>
<evidence type="ECO:0000256" key="4">
    <source>
        <dbReference type="ARBA" id="ARBA00023136"/>
    </source>
</evidence>
<dbReference type="InterPro" id="IPR007318">
    <property type="entry name" value="Phopholipid_MeTrfase"/>
</dbReference>
<evidence type="ECO:0000256" key="3">
    <source>
        <dbReference type="ARBA" id="ARBA00022989"/>
    </source>
</evidence>
<evidence type="ECO:0008006" key="8">
    <source>
        <dbReference type="Google" id="ProtNLM"/>
    </source>
</evidence>
<evidence type="ECO:0000256" key="5">
    <source>
        <dbReference type="SAM" id="Phobius"/>
    </source>
</evidence>
<keyword evidence="7" id="KW-1185">Reference proteome</keyword>
<comment type="caution">
    <text evidence="6">The sequence shown here is derived from an EMBL/GenBank/DDBJ whole genome shotgun (WGS) entry which is preliminary data.</text>
</comment>
<comment type="subcellular location">
    <subcellularLocation>
        <location evidence="1">Endomembrane system</location>
        <topology evidence="1">Multi-pass membrane protein</topology>
    </subcellularLocation>
</comment>
<gene>
    <name evidence="6" type="ORF">GHC57_18845</name>
</gene>
<feature type="transmembrane region" description="Helical" evidence="5">
    <location>
        <begin position="100"/>
        <end position="130"/>
    </location>
</feature>
<sequence length="161" mass="17437">MTAKPETSPPRPRWVAFVPPPLAFMVTLAGMIALDRLAPGPLLWTWPVTLAGAAVMLVGLGIAVAAQIAFSRAGVSPALFRGGRQVVDTGPFRVSRNPMYLSLVVTTVGIAGWMGHLTPWLGPVALVLWLDRVFIPREEAVLAAHFGDAWTAYTARVRRWI</sequence>
<dbReference type="Proteomes" id="UP000434582">
    <property type="component" value="Unassembled WGS sequence"/>
</dbReference>
<dbReference type="Pfam" id="PF04191">
    <property type="entry name" value="PEMT"/>
    <property type="match status" value="1"/>
</dbReference>
<dbReference type="OrthoDB" id="9811969at2"/>
<dbReference type="GO" id="GO:0012505">
    <property type="term" value="C:endomembrane system"/>
    <property type="evidence" value="ECO:0007669"/>
    <property type="project" value="UniProtKB-SubCell"/>
</dbReference>
<evidence type="ECO:0000313" key="7">
    <source>
        <dbReference type="Proteomes" id="UP000434582"/>
    </source>
</evidence>
<protein>
    <recommendedName>
        <fullName evidence="8">Isoprenylcysteine carboxylmethyltransferase family protein</fullName>
    </recommendedName>
</protein>
<keyword evidence="2 5" id="KW-0812">Transmembrane</keyword>
<accession>A0A7X2D565</accession>
<dbReference type="Gene3D" id="1.20.120.1630">
    <property type="match status" value="1"/>
</dbReference>
<keyword evidence="3 5" id="KW-1133">Transmembrane helix</keyword>
<evidence type="ECO:0000256" key="2">
    <source>
        <dbReference type="ARBA" id="ARBA00022692"/>
    </source>
</evidence>
<evidence type="ECO:0000256" key="1">
    <source>
        <dbReference type="ARBA" id="ARBA00004127"/>
    </source>
</evidence>
<dbReference type="AlphaFoldDB" id="A0A7X2D565"/>
<evidence type="ECO:0000313" key="6">
    <source>
        <dbReference type="EMBL" id="MQX38571.1"/>
    </source>
</evidence>
<feature type="transmembrane region" description="Helical" evidence="5">
    <location>
        <begin position="14"/>
        <end position="34"/>
    </location>
</feature>
<feature type="transmembrane region" description="Helical" evidence="5">
    <location>
        <begin position="46"/>
        <end position="70"/>
    </location>
</feature>
<reference evidence="6 7" key="1">
    <citation type="submission" date="2019-10" db="EMBL/GenBank/DDBJ databases">
        <title>Draft whole-genome sequence of the purple nonsulfur photosynthetic bacterium Roseospira navarrensis DSM 15114.</title>
        <authorList>
            <person name="Kyndt J.A."/>
            <person name="Meyer T.E."/>
        </authorList>
    </citation>
    <scope>NUCLEOTIDE SEQUENCE [LARGE SCALE GENOMIC DNA]</scope>
    <source>
        <strain evidence="6 7">DSM 15114</strain>
    </source>
</reference>
<dbReference type="RefSeq" id="WP_153347165.1">
    <property type="nucleotide sequence ID" value="NZ_WIVE01000134.1"/>
</dbReference>